<protein>
    <submittedName>
        <fullName evidence="1">Uncharacterized protein</fullName>
    </submittedName>
</protein>
<name>A0A5A7N649_9PROT</name>
<comment type="caution">
    <text evidence="1">The sequence shown here is derived from an EMBL/GenBank/DDBJ whole genome shotgun (WGS) entry which is preliminary data.</text>
</comment>
<dbReference type="EMBL" id="BKCN01000002">
    <property type="protein sequence ID" value="GER02890.1"/>
    <property type="molecule type" value="Genomic_DNA"/>
</dbReference>
<sequence>MIHGLGRDAEPIEYETGVLYENECMELGIQLRKRFTEDRDIERGTSIGFRIRLRSLG</sequence>
<evidence type="ECO:0000313" key="1">
    <source>
        <dbReference type="EMBL" id="GER02890.1"/>
    </source>
</evidence>
<accession>A0A5A7N649</accession>
<proteinExistence type="predicted"/>
<keyword evidence="2" id="KW-1185">Reference proteome</keyword>
<dbReference type="Proteomes" id="UP000324996">
    <property type="component" value="Unassembled WGS sequence"/>
</dbReference>
<dbReference type="AlphaFoldDB" id="A0A5A7N649"/>
<organism evidence="1 2">
    <name type="scientific">Iodidimonas nitroreducens</name>
    <dbReference type="NCBI Taxonomy" id="1236968"/>
    <lineage>
        <taxon>Bacteria</taxon>
        <taxon>Pseudomonadati</taxon>
        <taxon>Pseudomonadota</taxon>
        <taxon>Alphaproteobacteria</taxon>
        <taxon>Iodidimonadales</taxon>
        <taxon>Iodidimonadaceae</taxon>
        <taxon>Iodidimonas</taxon>
    </lineage>
</organism>
<gene>
    <name evidence="1" type="ORF">JCM17846_05720</name>
</gene>
<reference evidence="1 2" key="1">
    <citation type="submission" date="2019-09" db="EMBL/GenBank/DDBJ databases">
        <title>NBRP : Genome information of microbial organism related human and environment.</title>
        <authorList>
            <person name="Hattori M."/>
            <person name="Oshima K."/>
            <person name="Inaba H."/>
            <person name="Suda W."/>
            <person name="Sakamoto M."/>
            <person name="Iino T."/>
            <person name="Kitahara M."/>
            <person name="Oshida Y."/>
            <person name="Iida T."/>
            <person name="Kudo T."/>
            <person name="Itoh T."/>
            <person name="Ohkuma M."/>
        </authorList>
    </citation>
    <scope>NUCLEOTIDE SEQUENCE [LARGE SCALE GENOMIC DNA]</scope>
    <source>
        <strain evidence="1 2">Q-1</strain>
    </source>
</reference>
<evidence type="ECO:0000313" key="2">
    <source>
        <dbReference type="Proteomes" id="UP000324996"/>
    </source>
</evidence>